<evidence type="ECO:0000256" key="2">
    <source>
        <dbReference type="ARBA" id="ARBA00004760"/>
    </source>
</evidence>
<evidence type="ECO:0000256" key="4">
    <source>
        <dbReference type="ARBA" id="ARBA00008392"/>
    </source>
</evidence>
<dbReference type="InterPro" id="IPR004839">
    <property type="entry name" value="Aminotransferase_I/II_large"/>
</dbReference>
<evidence type="ECO:0000256" key="15">
    <source>
        <dbReference type="ARBA" id="ARBA00047694"/>
    </source>
</evidence>
<gene>
    <name evidence="21" type="primary">Sptlc1_1</name>
    <name evidence="21" type="ORF">GTO93_0017217</name>
</gene>
<dbReference type="InterPro" id="IPR050087">
    <property type="entry name" value="AON_synthase_class-II"/>
</dbReference>
<dbReference type="SUPFAM" id="SSF53383">
    <property type="entry name" value="PLP-dependent transferases"/>
    <property type="match status" value="1"/>
</dbReference>
<comment type="cofactor">
    <cofactor evidence="1">
        <name>pyridoxal 5'-phosphate</name>
        <dbReference type="ChEBI" id="CHEBI:597326"/>
    </cofactor>
</comment>
<comment type="similarity">
    <text evidence="4">Belongs to the class-II pyridoxal-phosphate-dependent aminotransferase family.</text>
</comment>
<keyword evidence="10" id="KW-0012">Acyltransferase</keyword>
<feature type="transmembrane region" description="Helical" evidence="19">
    <location>
        <begin position="6"/>
        <end position="25"/>
    </location>
</feature>
<evidence type="ECO:0000256" key="9">
    <source>
        <dbReference type="ARBA" id="ARBA00023098"/>
    </source>
</evidence>
<keyword evidence="19" id="KW-0812">Transmembrane</keyword>
<dbReference type="Proteomes" id="UP001166093">
    <property type="component" value="Unassembled WGS sequence"/>
</dbReference>
<dbReference type="InterPro" id="IPR015422">
    <property type="entry name" value="PyrdxlP-dep_Trfase_small"/>
</dbReference>
<dbReference type="InterPro" id="IPR036179">
    <property type="entry name" value="Ig-like_dom_sf"/>
</dbReference>
<evidence type="ECO:0000256" key="10">
    <source>
        <dbReference type="ARBA" id="ARBA00023315"/>
    </source>
</evidence>
<feature type="transmembrane region" description="Helical" evidence="19">
    <location>
        <begin position="146"/>
        <end position="164"/>
    </location>
</feature>
<comment type="catalytic activity">
    <reaction evidence="18">
        <text>tetradecanoyl-CoA + L-serine + H(+) = 3-oxohexadecasphinganine + CO2 + CoA</text>
        <dbReference type="Rhea" id="RHEA:35675"/>
        <dbReference type="ChEBI" id="CHEBI:15378"/>
        <dbReference type="ChEBI" id="CHEBI:16526"/>
        <dbReference type="ChEBI" id="CHEBI:33384"/>
        <dbReference type="ChEBI" id="CHEBI:57287"/>
        <dbReference type="ChEBI" id="CHEBI:57385"/>
        <dbReference type="ChEBI" id="CHEBI:71007"/>
    </reaction>
    <physiologicalReaction direction="left-to-right" evidence="18">
        <dbReference type="Rhea" id="RHEA:35676"/>
    </physiologicalReaction>
</comment>
<keyword evidence="7" id="KW-0663">Pyridoxal phosphate</keyword>
<dbReference type="Gene3D" id="3.90.1150.10">
    <property type="entry name" value="Aspartate Aminotransferase, domain 1"/>
    <property type="match status" value="1"/>
</dbReference>
<dbReference type="SMART" id="SM00408">
    <property type="entry name" value="IGc2"/>
    <property type="match status" value="1"/>
</dbReference>
<dbReference type="Pfam" id="PF07679">
    <property type="entry name" value="I-set"/>
    <property type="match status" value="1"/>
</dbReference>
<dbReference type="PANTHER" id="PTHR13693">
    <property type="entry name" value="CLASS II AMINOTRANSFERASE/8-AMINO-7-OXONONANOATE SYNTHASE"/>
    <property type="match status" value="1"/>
</dbReference>
<evidence type="ECO:0000256" key="6">
    <source>
        <dbReference type="ARBA" id="ARBA00022679"/>
    </source>
</evidence>
<comment type="catalytic activity">
    <reaction evidence="17">
        <text>dodecanoyl-CoA + L-serine + H(+) = 3-oxotetradecasphinganine + CO2 + CoA</text>
        <dbReference type="Rhea" id="RHEA:35679"/>
        <dbReference type="ChEBI" id="CHEBI:15378"/>
        <dbReference type="ChEBI" id="CHEBI:16526"/>
        <dbReference type="ChEBI" id="CHEBI:33384"/>
        <dbReference type="ChEBI" id="CHEBI:57287"/>
        <dbReference type="ChEBI" id="CHEBI:57375"/>
        <dbReference type="ChEBI" id="CHEBI:71008"/>
    </reaction>
    <physiologicalReaction direction="left-to-right" evidence="17">
        <dbReference type="Rhea" id="RHEA:35680"/>
    </physiologicalReaction>
</comment>
<evidence type="ECO:0000256" key="19">
    <source>
        <dbReference type="SAM" id="Phobius"/>
    </source>
</evidence>
<dbReference type="Gene3D" id="2.60.40.10">
    <property type="entry name" value="Immunoglobulins"/>
    <property type="match status" value="1"/>
</dbReference>
<feature type="non-terminal residue" evidence="21">
    <location>
        <position position="646"/>
    </location>
</feature>
<sequence>FFTQAPAYHLILEGFLILWIVRLLFSKTYKLQERSDLTEKEKEELIEDWQPEPLVPLVSKDHSAPKYDIVSGPTSHKIIVNGKQCINFASFNFLGLLDNERVKNKALTSLRKYGVGTCGPRGFYGTFDVHLELEERLAKFMRTEEAIIYSYGFATIASAIPAYSKRGDIVFVDEAACFSIQKGLQASRSNIKYFKHNDMDDLERLLKELEMEDKENPRKASVTRRFIVVEGLYINSGDICPLPELVQLKYKYKVRILLEESLSFGVLGEHGRGVTEHFGVNIDDIDLISANMENSLASIGGFCCGRSFVIDHQRLSGQGYCFSASLPPMLAAAAIEALNIMEEDTDIFRLLQDKCKHIHNALHGISGLKVVGESISPAFHLQLEKSTGSRELDVKLLRGIIDYVMDETIPAHCPPLLCQPQKEFHWDANPLLKHIVSFRRQLFMVLNKANEELNVVLKFKIEGSNYVIFVTSDTMKCDSLTFLEQVNNITIVQGQTATLHCKVAGNPQPNIKWLKNDAPVVQEQGRISIRKTEAGSRLRIQDLDTTDTGYYQCVASNSRETITSTGVLFVKLGQSPTAGSNYNDHLSRCSVAGPSLDLVKCLEVSTLQHDVYLHKLLASINMALLQMTEKSGSVLARKKFDIHLVH</sequence>
<evidence type="ECO:0000256" key="1">
    <source>
        <dbReference type="ARBA" id="ARBA00001933"/>
    </source>
</evidence>
<dbReference type="InterPro" id="IPR013098">
    <property type="entry name" value="Ig_I-set"/>
</dbReference>
<evidence type="ECO:0000256" key="18">
    <source>
        <dbReference type="ARBA" id="ARBA00048253"/>
    </source>
</evidence>
<dbReference type="SMART" id="SM00409">
    <property type="entry name" value="IG"/>
    <property type="match status" value="1"/>
</dbReference>
<evidence type="ECO:0000313" key="21">
    <source>
        <dbReference type="EMBL" id="MBN3282996.1"/>
    </source>
</evidence>
<reference evidence="21" key="1">
    <citation type="journal article" date="2021" name="Cell">
        <title>Tracing the genetic footprints of vertebrate landing in non-teleost ray-finned fishes.</title>
        <authorList>
            <person name="Bi X."/>
            <person name="Wang K."/>
            <person name="Yang L."/>
            <person name="Pan H."/>
            <person name="Jiang H."/>
            <person name="Wei Q."/>
            <person name="Fang M."/>
            <person name="Yu H."/>
            <person name="Zhu C."/>
            <person name="Cai Y."/>
            <person name="He Y."/>
            <person name="Gan X."/>
            <person name="Zeng H."/>
            <person name="Yu D."/>
            <person name="Zhu Y."/>
            <person name="Jiang H."/>
            <person name="Qiu Q."/>
            <person name="Yang H."/>
            <person name="Zhang Y.E."/>
            <person name="Wang W."/>
            <person name="Zhu M."/>
            <person name="He S."/>
            <person name="Zhang G."/>
        </authorList>
    </citation>
    <scope>NUCLEOTIDE SEQUENCE</scope>
    <source>
        <strain evidence="21">Pddl_001</strain>
    </source>
</reference>
<dbReference type="InterPro" id="IPR003599">
    <property type="entry name" value="Ig_sub"/>
</dbReference>
<dbReference type="InterPro" id="IPR003598">
    <property type="entry name" value="Ig_sub2"/>
</dbReference>
<comment type="catalytic activity">
    <reaction evidence="16">
        <text>L-serine + hexadecanoyl-CoA + H(+) = 3-oxosphinganine + CO2 + CoA</text>
        <dbReference type="Rhea" id="RHEA:14761"/>
        <dbReference type="ChEBI" id="CHEBI:15378"/>
        <dbReference type="ChEBI" id="CHEBI:16526"/>
        <dbReference type="ChEBI" id="CHEBI:33384"/>
        <dbReference type="ChEBI" id="CHEBI:57287"/>
        <dbReference type="ChEBI" id="CHEBI:57379"/>
        <dbReference type="ChEBI" id="CHEBI:58299"/>
        <dbReference type="EC" id="2.3.1.50"/>
    </reaction>
    <physiologicalReaction direction="left-to-right" evidence="16">
        <dbReference type="Rhea" id="RHEA:14762"/>
    </physiologicalReaction>
</comment>
<dbReference type="InterPro" id="IPR007110">
    <property type="entry name" value="Ig-like_dom"/>
</dbReference>
<feature type="domain" description="Ig-like" evidence="20">
    <location>
        <begin position="478"/>
        <end position="563"/>
    </location>
</feature>
<comment type="catalytic activity">
    <reaction evidence="15">
        <text>octadecanoyl-CoA + L-serine + H(+) = 3-oxoeicosasphinganine + CO2 + CoA</text>
        <dbReference type="Rhea" id="RHEA:33683"/>
        <dbReference type="ChEBI" id="CHEBI:15378"/>
        <dbReference type="ChEBI" id="CHEBI:16526"/>
        <dbReference type="ChEBI" id="CHEBI:33384"/>
        <dbReference type="ChEBI" id="CHEBI:57287"/>
        <dbReference type="ChEBI" id="CHEBI:57394"/>
        <dbReference type="ChEBI" id="CHEBI:65073"/>
    </reaction>
    <physiologicalReaction direction="left-to-right" evidence="15">
        <dbReference type="Rhea" id="RHEA:33684"/>
    </physiologicalReaction>
</comment>
<evidence type="ECO:0000256" key="7">
    <source>
        <dbReference type="ARBA" id="ARBA00022898"/>
    </source>
</evidence>
<keyword evidence="22" id="KW-1185">Reference proteome</keyword>
<dbReference type="Pfam" id="PF00155">
    <property type="entry name" value="Aminotran_1_2"/>
    <property type="match status" value="1"/>
</dbReference>
<comment type="function">
    <text evidence="14">Component of the serine palmitoyltransferase multisubunit enzyme (SPT) that catalyzes the initial and rate-limiting step in sphingolipid biosynthesis by condensing L-serine and activated acyl-CoA (most commonly palmitoyl-CoA) to form long-chain bases. The SPT complex is also composed of SPTLC2 or SPTLC3 and SPTSSA or SPTSSB. Within this complex, the heterodimer with SPTLC2 or SPTLC3 forms the catalytic core. The composition of the serine palmitoyltransferase (SPT) complex determines the substrate preference. The SPTLC1-SPTLC2-SPTSSA complex shows a strong preference for C16-CoA substrate, while the SPTLC1-SPTLC3-SPTSSA isozyme uses both C14-CoA and C16-CoA as substrates, with a slight preference for C14-CoA. The SPTLC1-SPTLC2-SPTSSB complex shows a strong preference for C18-CoA substrate, while the SPTLC1-SPTLC3-SPTSSB isozyme displays an ability to use a broader range of acyl-CoAs, without apparent preference. Required for adipocyte cell viability and metabolic homeostasis.</text>
</comment>
<evidence type="ECO:0000256" key="3">
    <source>
        <dbReference type="ARBA" id="ARBA00004991"/>
    </source>
</evidence>
<organism evidence="21 22">
    <name type="scientific">Polyodon spathula</name>
    <name type="common">North American paddlefish</name>
    <name type="synonym">Squalus spathula</name>
    <dbReference type="NCBI Taxonomy" id="7913"/>
    <lineage>
        <taxon>Eukaryota</taxon>
        <taxon>Metazoa</taxon>
        <taxon>Chordata</taxon>
        <taxon>Craniata</taxon>
        <taxon>Vertebrata</taxon>
        <taxon>Euteleostomi</taxon>
        <taxon>Actinopterygii</taxon>
        <taxon>Chondrostei</taxon>
        <taxon>Acipenseriformes</taxon>
        <taxon>Polyodontidae</taxon>
        <taxon>Polyodon</taxon>
    </lineage>
</organism>
<evidence type="ECO:0000256" key="16">
    <source>
        <dbReference type="ARBA" id="ARBA00047854"/>
    </source>
</evidence>
<proteinExistence type="inferred from homology"/>
<dbReference type="PANTHER" id="PTHR13693:SF2">
    <property type="entry name" value="SERINE PALMITOYLTRANSFERASE 1"/>
    <property type="match status" value="1"/>
</dbReference>
<accession>A0ABS2Y9X7</accession>
<protein>
    <recommendedName>
        <fullName evidence="11">Serine palmitoyltransferase 1</fullName>
        <ecNumber evidence="5">2.3.1.50</ecNumber>
    </recommendedName>
    <alternativeName>
        <fullName evidence="12">Long chain base biosynthesis protein 1</fullName>
    </alternativeName>
    <alternativeName>
        <fullName evidence="13">Serine-palmitoyl-CoA transferase 1</fullName>
    </alternativeName>
</protein>
<keyword evidence="19" id="KW-1133">Transmembrane helix</keyword>
<feature type="non-terminal residue" evidence="21">
    <location>
        <position position="1"/>
    </location>
</feature>
<name>A0ABS2Y9X7_POLSP</name>
<comment type="pathway">
    <text evidence="2">Lipid metabolism; sphingolipid metabolism.</text>
</comment>
<dbReference type="SUPFAM" id="SSF48726">
    <property type="entry name" value="Immunoglobulin"/>
    <property type="match status" value="1"/>
</dbReference>
<evidence type="ECO:0000256" key="14">
    <source>
        <dbReference type="ARBA" id="ARBA00045191"/>
    </source>
</evidence>
<dbReference type="EMBL" id="JAAWVQ010122540">
    <property type="protein sequence ID" value="MBN3282996.1"/>
    <property type="molecule type" value="Genomic_DNA"/>
</dbReference>
<dbReference type="InterPro" id="IPR013783">
    <property type="entry name" value="Ig-like_fold"/>
</dbReference>
<dbReference type="Gene3D" id="3.40.640.10">
    <property type="entry name" value="Type I PLP-dependent aspartate aminotransferase-like (Major domain)"/>
    <property type="match status" value="1"/>
</dbReference>
<evidence type="ECO:0000256" key="11">
    <source>
        <dbReference type="ARBA" id="ARBA00041066"/>
    </source>
</evidence>
<keyword evidence="9" id="KW-0443">Lipid metabolism</keyword>
<evidence type="ECO:0000256" key="13">
    <source>
        <dbReference type="ARBA" id="ARBA00042649"/>
    </source>
</evidence>
<keyword evidence="8" id="KW-0746">Sphingolipid metabolism</keyword>
<keyword evidence="19" id="KW-0472">Membrane</keyword>
<dbReference type="PROSITE" id="PS50835">
    <property type="entry name" value="IG_LIKE"/>
    <property type="match status" value="1"/>
</dbReference>
<evidence type="ECO:0000256" key="12">
    <source>
        <dbReference type="ARBA" id="ARBA00041765"/>
    </source>
</evidence>
<evidence type="ECO:0000256" key="5">
    <source>
        <dbReference type="ARBA" id="ARBA00013220"/>
    </source>
</evidence>
<evidence type="ECO:0000259" key="20">
    <source>
        <dbReference type="PROSITE" id="PS50835"/>
    </source>
</evidence>
<evidence type="ECO:0000256" key="17">
    <source>
        <dbReference type="ARBA" id="ARBA00047997"/>
    </source>
</evidence>
<comment type="caution">
    <text evidence="21">The sequence shown here is derived from an EMBL/GenBank/DDBJ whole genome shotgun (WGS) entry which is preliminary data.</text>
</comment>
<dbReference type="InterPro" id="IPR015421">
    <property type="entry name" value="PyrdxlP-dep_Trfase_major"/>
</dbReference>
<evidence type="ECO:0000256" key="8">
    <source>
        <dbReference type="ARBA" id="ARBA00022919"/>
    </source>
</evidence>
<evidence type="ECO:0000313" key="22">
    <source>
        <dbReference type="Proteomes" id="UP001166093"/>
    </source>
</evidence>
<keyword evidence="6" id="KW-0808">Transferase</keyword>
<dbReference type="InterPro" id="IPR015424">
    <property type="entry name" value="PyrdxlP-dep_Trfase"/>
</dbReference>
<comment type="pathway">
    <text evidence="3">Sphingolipid metabolism.</text>
</comment>
<dbReference type="EC" id="2.3.1.50" evidence="5"/>